<dbReference type="GO" id="GO:0006542">
    <property type="term" value="P:glutamine biosynthetic process"/>
    <property type="evidence" value="ECO:0007669"/>
    <property type="project" value="InterPro"/>
</dbReference>
<dbReference type="AlphaFoldDB" id="A0A0S4R0Z6"/>
<dbReference type="InterPro" id="IPR017536">
    <property type="entry name" value="Glutamine_synthetase_typeIII"/>
</dbReference>
<feature type="region of interest" description="Disordered" evidence="9">
    <location>
        <begin position="1"/>
        <end position="23"/>
    </location>
</feature>
<dbReference type="InterPro" id="IPR027303">
    <property type="entry name" value="Gln_synth_gly_rich_site"/>
</dbReference>
<dbReference type="NCBIfam" id="TIGR03105">
    <property type="entry name" value="gln_synth_III"/>
    <property type="match status" value="1"/>
</dbReference>
<feature type="region of interest" description="Disordered" evidence="9">
    <location>
        <begin position="338"/>
        <end position="361"/>
    </location>
</feature>
<feature type="domain" description="GS catalytic" evidence="11">
    <location>
        <begin position="121"/>
        <end position="490"/>
    </location>
</feature>
<dbReference type="PANTHER" id="PTHR43785:SF14">
    <property type="entry name" value="GLUTAMINE SYNTHETASE"/>
    <property type="match status" value="1"/>
</dbReference>
<keyword evidence="4" id="KW-0547">Nucleotide-binding</keyword>
<evidence type="ECO:0000256" key="3">
    <source>
        <dbReference type="ARBA" id="ARBA00022598"/>
    </source>
</evidence>
<dbReference type="InterPro" id="IPR036651">
    <property type="entry name" value="Gln_synt_N_sf"/>
</dbReference>
<evidence type="ECO:0000256" key="7">
    <source>
        <dbReference type="PROSITE-ProRule" id="PRU01330"/>
    </source>
</evidence>
<keyword evidence="6" id="KW-0460">Magnesium</keyword>
<feature type="compositionally biased region" description="Gly residues" evidence="9">
    <location>
        <begin position="276"/>
        <end position="296"/>
    </location>
</feature>
<gene>
    <name evidence="12" type="ORF">Ga0074812_14212</name>
</gene>
<dbReference type="PROSITE" id="PS51986">
    <property type="entry name" value="GS_BETA_GRASP"/>
    <property type="match status" value="1"/>
</dbReference>
<evidence type="ECO:0000313" key="13">
    <source>
        <dbReference type="Proteomes" id="UP000198802"/>
    </source>
</evidence>
<feature type="region of interest" description="Disordered" evidence="9">
    <location>
        <begin position="407"/>
        <end position="429"/>
    </location>
</feature>
<comment type="similarity">
    <text evidence="2 7 8">Belongs to the glutamine synthetase family.</text>
</comment>
<accession>A0A0S4R0Z6</accession>
<proteinExistence type="inferred from homology"/>
<dbReference type="PANTHER" id="PTHR43785">
    <property type="entry name" value="GAMMA-GLUTAMYLPUTRESCINE SYNTHETASE"/>
    <property type="match status" value="1"/>
</dbReference>
<keyword evidence="5" id="KW-0067">ATP-binding</keyword>
<dbReference type="EMBL" id="FAOZ01000042">
    <property type="protein sequence ID" value="CUU60534.1"/>
    <property type="molecule type" value="Genomic_DNA"/>
</dbReference>
<evidence type="ECO:0000256" key="8">
    <source>
        <dbReference type="RuleBase" id="RU000384"/>
    </source>
</evidence>
<evidence type="ECO:0000259" key="11">
    <source>
        <dbReference type="PROSITE" id="PS51987"/>
    </source>
</evidence>
<dbReference type="SMART" id="SM01230">
    <property type="entry name" value="Gln-synt_C"/>
    <property type="match status" value="1"/>
</dbReference>
<evidence type="ECO:0000313" key="12">
    <source>
        <dbReference type="EMBL" id="CUU60534.1"/>
    </source>
</evidence>
<dbReference type="InterPro" id="IPR008146">
    <property type="entry name" value="Gln_synth_cat_dom"/>
</dbReference>
<evidence type="ECO:0000259" key="10">
    <source>
        <dbReference type="PROSITE" id="PS51986"/>
    </source>
</evidence>
<sequence length="490" mass="51350">MTLDVFPGPVDAPPAPSGRGGGELAARARADGVRFLLALFVDLTGKPCAKLVPVEAADEFERDGVGFAGFAVGAIGQRPADPDLIALPDLASYTLLPQVRDGLALVHCDPHVDGQPWPFAPRVILKTMLARARERELELFAGAEVEYFLVNRDADGRLTPADARDGAARPCYDARGLTRMYDHLTGVSTAMNALGWGNYANDHEDANGQFEQNFAYADALTTADRVITARYLISMLAEQRGMTATFMPKPFADQTGSGMHLHLSLWRAGQALFPGNGNGNGDGGGDGGGGAVGGGGDRARSGPFGLSVLAGRFLAGVLAHAPGMQAVLGPTVNSYKRTGATSTRSGATWSPRQASYGGNDRTHFVRVPDPHRIELRGTDGSANPYLALAVVLAAGLDGIELDLDPGAPGLAQAGEPSTPSAPSTLSARPALPPTLLHAVEALDADPVVRGALDAAGAGVSSYFAELKRDEFFAWHGTVSSWEHDRYLTAF</sequence>
<keyword evidence="13" id="KW-1185">Reference proteome</keyword>
<evidence type="ECO:0000256" key="9">
    <source>
        <dbReference type="SAM" id="MobiDB-lite"/>
    </source>
</evidence>
<protein>
    <submittedName>
        <fullName evidence="12">Glutamine synthetase</fullName>
    </submittedName>
</protein>
<keyword evidence="3" id="KW-0436">Ligase</keyword>
<dbReference type="GO" id="GO:0005524">
    <property type="term" value="F:ATP binding"/>
    <property type="evidence" value="ECO:0007669"/>
    <property type="project" value="UniProtKB-KW"/>
</dbReference>
<feature type="domain" description="GS beta-grasp" evidence="10">
    <location>
        <begin position="31"/>
        <end position="115"/>
    </location>
</feature>
<evidence type="ECO:0000256" key="1">
    <source>
        <dbReference type="ARBA" id="ARBA00001946"/>
    </source>
</evidence>
<dbReference type="Gene3D" id="3.30.590.10">
    <property type="entry name" value="Glutamine synthetase/guanido kinase, catalytic domain"/>
    <property type="match status" value="1"/>
</dbReference>
<dbReference type="Proteomes" id="UP000198802">
    <property type="component" value="Unassembled WGS sequence"/>
</dbReference>
<feature type="region of interest" description="Disordered" evidence="9">
    <location>
        <begin position="274"/>
        <end position="296"/>
    </location>
</feature>
<evidence type="ECO:0000256" key="6">
    <source>
        <dbReference type="ARBA" id="ARBA00022842"/>
    </source>
</evidence>
<name>A0A0S4R0Z6_9ACTN</name>
<dbReference type="PROSITE" id="PS00181">
    <property type="entry name" value="GLNA_ATP"/>
    <property type="match status" value="1"/>
</dbReference>
<feature type="compositionally biased region" description="Polar residues" evidence="9">
    <location>
        <begin position="338"/>
        <end position="353"/>
    </location>
</feature>
<dbReference type="Pfam" id="PF00120">
    <property type="entry name" value="Gln-synt_C"/>
    <property type="match status" value="2"/>
</dbReference>
<evidence type="ECO:0000256" key="2">
    <source>
        <dbReference type="ARBA" id="ARBA00009897"/>
    </source>
</evidence>
<comment type="cofactor">
    <cofactor evidence="1">
        <name>Mg(2+)</name>
        <dbReference type="ChEBI" id="CHEBI:18420"/>
    </cofactor>
</comment>
<dbReference type="InterPro" id="IPR014746">
    <property type="entry name" value="Gln_synth/guanido_kin_cat_dom"/>
</dbReference>
<dbReference type="SUPFAM" id="SSF54368">
    <property type="entry name" value="Glutamine synthetase, N-terminal domain"/>
    <property type="match status" value="1"/>
</dbReference>
<feature type="compositionally biased region" description="Low complexity" evidence="9">
    <location>
        <begin position="416"/>
        <end position="429"/>
    </location>
</feature>
<dbReference type="SUPFAM" id="SSF55931">
    <property type="entry name" value="Glutamine synthetase/guanido kinase"/>
    <property type="match status" value="1"/>
</dbReference>
<evidence type="ECO:0000256" key="5">
    <source>
        <dbReference type="ARBA" id="ARBA00022840"/>
    </source>
</evidence>
<dbReference type="PROSITE" id="PS51987">
    <property type="entry name" value="GS_CATALYTIC"/>
    <property type="match status" value="1"/>
</dbReference>
<evidence type="ECO:0000256" key="4">
    <source>
        <dbReference type="ARBA" id="ARBA00022741"/>
    </source>
</evidence>
<dbReference type="GO" id="GO:0004356">
    <property type="term" value="F:glutamine synthetase activity"/>
    <property type="evidence" value="ECO:0007669"/>
    <property type="project" value="InterPro"/>
</dbReference>
<dbReference type="RefSeq" id="WP_091285624.1">
    <property type="nucleotide sequence ID" value="NZ_FAOZ01000042.1"/>
</dbReference>
<dbReference type="InterPro" id="IPR008147">
    <property type="entry name" value="Gln_synt_N"/>
</dbReference>
<dbReference type="Gene3D" id="3.10.20.70">
    <property type="entry name" value="Glutamine synthetase, N-terminal domain"/>
    <property type="match status" value="1"/>
</dbReference>
<organism evidence="12 13">
    <name type="scientific">Parafrankia irregularis</name>
    <dbReference type="NCBI Taxonomy" id="795642"/>
    <lineage>
        <taxon>Bacteria</taxon>
        <taxon>Bacillati</taxon>
        <taxon>Actinomycetota</taxon>
        <taxon>Actinomycetes</taxon>
        <taxon>Frankiales</taxon>
        <taxon>Frankiaceae</taxon>
        <taxon>Parafrankia</taxon>
    </lineage>
</organism>
<reference evidence="13" key="1">
    <citation type="submission" date="2015-11" db="EMBL/GenBank/DDBJ databases">
        <authorList>
            <person name="Varghese N."/>
        </authorList>
    </citation>
    <scope>NUCLEOTIDE SEQUENCE [LARGE SCALE GENOMIC DNA]</scope>
    <source>
        <strain evidence="13">DSM 45899</strain>
    </source>
</reference>